<evidence type="ECO:0000256" key="2">
    <source>
        <dbReference type="ARBA" id="ARBA00007025"/>
    </source>
</evidence>
<dbReference type="InterPro" id="IPR001841">
    <property type="entry name" value="Znf_RING"/>
</dbReference>
<organism evidence="18 19">
    <name type="scientific">Schizophyllum amplum</name>
    <dbReference type="NCBI Taxonomy" id="97359"/>
    <lineage>
        <taxon>Eukaryota</taxon>
        <taxon>Fungi</taxon>
        <taxon>Dikarya</taxon>
        <taxon>Basidiomycota</taxon>
        <taxon>Agaricomycotina</taxon>
        <taxon>Agaricomycetes</taxon>
        <taxon>Agaricomycetidae</taxon>
        <taxon>Agaricales</taxon>
        <taxon>Schizophyllaceae</taxon>
        <taxon>Schizophyllum</taxon>
    </lineage>
</organism>
<gene>
    <name evidence="18" type="ORF">BD626DRAFT_398505</name>
</gene>
<feature type="region of interest" description="Disordered" evidence="14">
    <location>
        <begin position="174"/>
        <end position="201"/>
    </location>
</feature>
<evidence type="ECO:0000256" key="11">
    <source>
        <dbReference type="ARBA" id="ARBA00023204"/>
    </source>
</evidence>
<evidence type="ECO:0000256" key="1">
    <source>
        <dbReference type="ARBA" id="ARBA00004123"/>
    </source>
</evidence>
<dbReference type="SMART" id="SM00490">
    <property type="entry name" value="HELICc"/>
    <property type="match status" value="1"/>
</dbReference>
<dbReference type="InterPro" id="IPR050628">
    <property type="entry name" value="SNF2_RAD54_helicase_TF"/>
</dbReference>
<dbReference type="GO" id="GO:0004386">
    <property type="term" value="F:helicase activity"/>
    <property type="evidence" value="ECO:0007669"/>
    <property type="project" value="UniProtKB-KW"/>
</dbReference>
<dbReference type="GO" id="GO:0005524">
    <property type="term" value="F:ATP binding"/>
    <property type="evidence" value="ECO:0007669"/>
    <property type="project" value="UniProtKB-KW"/>
</dbReference>
<evidence type="ECO:0000256" key="3">
    <source>
        <dbReference type="ARBA" id="ARBA00022723"/>
    </source>
</evidence>
<comment type="similarity">
    <text evidence="2">Belongs to the SNF2/RAD54 helicase family.</text>
</comment>
<dbReference type="Gene3D" id="3.40.50.300">
    <property type="entry name" value="P-loop containing nucleotide triphosphate hydrolases"/>
    <property type="match status" value="2"/>
</dbReference>
<dbReference type="Pfam" id="PF08797">
    <property type="entry name" value="HIRAN"/>
    <property type="match status" value="1"/>
</dbReference>
<name>A0A550CM04_9AGAR</name>
<keyword evidence="4" id="KW-0547">Nucleotide-binding</keyword>
<dbReference type="OrthoDB" id="448448at2759"/>
<keyword evidence="12" id="KW-0539">Nucleus</keyword>
<dbReference type="SMART" id="SM00184">
    <property type="entry name" value="RING"/>
    <property type="match status" value="1"/>
</dbReference>
<dbReference type="CDD" id="cd18008">
    <property type="entry name" value="DEXDc_SHPRH-like"/>
    <property type="match status" value="1"/>
</dbReference>
<accession>A0A550CM04</accession>
<dbReference type="PROSITE" id="PS51194">
    <property type="entry name" value="HELICASE_CTER"/>
    <property type="match status" value="1"/>
</dbReference>
<dbReference type="InterPro" id="IPR001650">
    <property type="entry name" value="Helicase_C-like"/>
</dbReference>
<feature type="domain" description="Helicase C-terminal" evidence="17">
    <location>
        <begin position="960"/>
        <end position="1125"/>
    </location>
</feature>
<dbReference type="GO" id="GO:0008270">
    <property type="term" value="F:zinc ion binding"/>
    <property type="evidence" value="ECO:0007669"/>
    <property type="project" value="UniProtKB-KW"/>
</dbReference>
<dbReference type="STRING" id="97359.A0A550CM04"/>
<keyword evidence="10" id="KW-0067">ATP-binding</keyword>
<dbReference type="PANTHER" id="PTHR45626">
    <property type="entry name" value="TRANSCRIPTION TERMINATION FACTOR 2-RELATED"/>
    <property type="match status" value="1"/>
</dbReference>
<evidence type="ECO:0000256" key="4">
    <source>
        <dbReference type="ARBA" id="ARBA00022741"/>
    </source>
</evidence>
<dbReference type="InterPro" id="IPR014905">
    <property type="entry name" value="HIRAN"/>
</dbReference>
<dbReference type="InterPro" id="IPR038718">
    <property type="entry name" value="SNF2-like_sf"/>
</dbReference>
<dbReference type="PROSITE" id="PS51192">
    <property type="entry name" value="HELICASE_ATP_BIND_1"/>
    <property type="match status" value="1"/>
</dbReference>
<dbReference type="PANTHER" id="PTHR45626:SF22">
    <property type="entry name" value="DNA REPAIR PROTEIN RAD5"/>
    <property type="match status" value="1"/>
</dbReference>
<dbReference type="SMART" id="SM00487">
    <property type="entry name" value="DEXDc"/>
    <property type="match status" value="1"/>
</dbReference>
<feature type="domain" description="RING-type" evidence="15">
    <location>
        <begin position="857"/>
        <end position="902"/>
    </location>
</feature>
<keyword evidence="5" id="KW-0227">DNA damage</keyword>
<feature type="compositionally biased region" description="Low complexity" evidence="14">
    <location>
        <begin position="111"/>
        <end position="122"/>
    </location>
</feature>
<dbReference type="GO" id="GO:0008094">
    <property type="term" value="F:ATP-dependent activity, acting on DNA"/>
    <property type="evidence" value="ECO:0007669"/>
    <property type="project" value="TreeGrafter"/>
</dbReference>
<proteinExistence type="inferred from homology"/>
<keyword evidence="7" id="KW-0378">Hydrolase</keyword>
<dbReference type="EMBL" id="VDMD01000004">
    <property type="protein sequence ID" value="TRM65841.1"/>
    <property type="molecule type" value="Genomic_DNA"/>
</dbReference>
<evidence type="ECO:0000259" key="17">
    <source>
        <dbReference type="PROSITE" id="PS51194"/>
    </source>
</evidence>
<dbReference type="GO" id="GO:0006281">
    <property type="term" value="P:DNA repair"/>
    <property type="evidence" value="ECO:0007669"/>
    <property type="project" value="UniProtKB-KW"/>
</dbReference>
<feature type="compositionally biased region" description="Basic and acidic residues" evidence="14">
    <location>
        <begin position="131"/>
        <end position="140"/>
    </location>
</feature>
<dbReference type="SUPFAM" id="SSF52540">
    <property type="entry name" value="P-loop containing nucleoside triphosphate hydrolases"/>
    <property type="match status" value="2"/>
</dbReference>
<evidence type="ECO:0000259" key="15">
    <source>
        <dbReference type="PROSITE" id="PS50089"/>
    </source>
</evidence>
<feature type="compositionally biased region" description="Polar residues" evidence="14">
    <location>
        <begin position="66"/>
        <end position="76"/>
    </location>
</feature>
<dbReference type="InterPro" id="IPR000330">
    <property type="entry name" value="SNF2_N"/>
</dbReference>
<dbReference type="Gene3D" id="3.40.50.10810">
    <property type="entry name" value="Tandem AAA-ATPase domain"/>
    <property type="match status" value="1"/>
</dbReference>
<keyword evidence="6 13" id="KW-0863">Zinc-finger</keyword>
<dbReference type="InterPro" id="IPR014001">
    <property type="entry name" value="Helicase_ATP-bd"/>
</dbReference>
<evidence type="ECO:0000259" key="16">
    <source>
        <dbReference type="PROSITE" id="PS51192"/>
    </source>
</evidence>
<dbReference type="Proteomes" id="UP000320762">
    <property type="component" value="Unassembled WGS sequence"/>
</dbReference>
<evidence type="ECO:0000256" key="7">
    <source>
        <dbReference type="ARBA" id="ARBA00022801"/>
    </source>
</evidence>
<dbReference type="InterPro" id="IPR013083">
    <property type="entry name" value="Znf_RING/FYVE/PHD"/>
</dbReference>
<keyword evidence="8" id="KW-0347">Helicase</keyword>
<protein>
    <submittedName>
        <fullName evidence="18">SNF2 family N-terminal domain-containing protein</fullName>
    </submittedName>
</protein>
<dbReference type="InterPro" id="IPR027417">
    <property type="entry name" value="P-loop_NTPase"/>
</dbReference>
<dbReference type="Gene3D" id="3.30.40.10">
    <property type="entry name" value="Zinc/RING finger domain, C3HC4 (zinc finger)"/>
    <property type="match status" value="1"/>
</dbReference>
<comment type="subcellular location">
    <subcellularLocation>
        <location evidence="1">Nucleus</location>
    </subcellularLocation>
</comment>
<keyword evidence="9" id="KW-0862">Zinc</keyword>
<evidence type="ECO:0000256" key="13">
    <source>
        <dbReference type="PROSITE-ProRule" id="PRU00175"/>
    </source>
</evidence>
<evidence type="ECO:0000256" key="6">
    <source>
        <dbReference type="ARBA" id="ARBA00022771"/>
    </source>
</evidence>
<keyword evidence="19" id="KW-1185">Reference proteome</keyword>
<dbReference type="GO" id="GO:0016818">
    <property type="term" value="F:hydrolase activity, acting on acid anhydrides, in phosphorus-containing anhydrides"/>
    <property type="evidence" value="ECO:0007669"/>
    <property type="project" value="InterPro"/>
</dbReference>
<dbReference type="GO" id="GO:0005634">
    <property type="term" value="C:nucleus"/>
    <property type="evidence" value="ECO:0007669"/>
    <property type="project" value="UniProtKB-SubCell"/>
</dbReference>
<feature type="region of interest" description="Disordered" evidence="14">
    <location>
        <begin position="1"/>
        <end position="141"/>
    </location>
</feature>
<dbReference type="InterPro" id="IPR049730">
    <property type="entry name" value="SNF2/RAD54-like_C"/>
</dbReference>
<reference evidence="18 19" key="1">
    <citation type="journal article" date="2019" name="New Phytol.">
        <title>Comparative genomics reveals unique wood-decay strategies and fruiting body development in the Schizophyllaceae.</title>
        <authorList>
            <person name="Almasi E."/>
            <person name="Sahu N."/>
            <person name="Krizsan K."/>
            <person name="Balint B."/>
            <person name="Kovacs G.M."/>
            <person name="Kiss B."/>
            <person name="Cseklye J."/>
            <person name="Drula E."/>
            <person name="Henrissat B."/>
            <person name="Nagy I."/>
            <person name="Chovatia M."/>
            <person name="Adam C."/>
            <person name="LaButti K."/>
            <person name="Lipzen A."/>
            <person name="Riley R."/>
            <person name="Grigoriev I.V."/>
            <person name="Nagy L.G."/>
        </authorList>
    </citation>
    <scope>NUCLEOTIDE SEQUENCE [LARGE SCALE GENOMIC DNA]</scope>
    <source>
        <strain evidence="18 19">NL-1724</strain>
    </source>
</reference>
<dbReference type="CDD" id="cd18793">
    <property type="entry name" value="SF2_C_SNF"/>
    <property type="match status" value="1"/>
</dbReference>
<evidence type="ECO:0000313" key="19">
    <source>
        <dbReference type="Proteomes" id="UP000320762"/>
    </source>
</evidence>
<dbReference type="GO" id="GO:0003676">
    <property type="term" value="F:nucleic acid binding"/>
    <property type="evidence" value="ECO:0007669"/>
    <property type="project" value="InterPro"/>
</dbReference>
<evidence type="ECO:0000256" key="12">
    <source>
        <dbReference type="ARBA" id="ARBA00023242"/>
    </source>
</evidence>
<evidence type="ECO:0000313" key="18">
    <source>
        <dbReference type="EMBL" id="TRM65841.1"/>
    </source>
</evidence>
<feature type="compositionally biased region" description="Acidic residues" evidence="14">
    <location>
        <begin position="19"/>
        <end position="29"/>
    </location>
</feature>
<evidence type="ECO:0000256" key="5">
    <source>
        <dbReference type="ARBA" id="ARBA00022763"/>
    </source>
</evidence>
<sequence length="1131" mass="125911">MSDDEMAPPEPSGLFFAGSDDEEEDEVMEVEAPPPKPPSSPASTRSEPLFLDVEEDEDVHDTVEESNNSSIPLSRRQTPDEFDTLDVDGLIGQKRKPDSDRALPSEQPVASSSRHIPSPQSSERPVKRPRHDSPSDEKPLLDSPLYLGEFIIANAWSTSSGKCASNNEDVRIYRDDSQVPVASTSSSKSSKGKKKDDGKKQLSLTAMLKGPSAKANKKKMDSIVRVANKNGSSFARLPQEYATWMARLLDYGIVEFRGITVDIPAKLRTGMDIVIIVQVFLLPSAFKKANTSGNDDLATKFAFNEGMETEDEYMLRERKTALVKLFEILGLKPVVGAHTSEADSDRKTESKKHGKKVTEIVGDGEEIEVDDSENISGNDIAMIYAKAQQNDRAMGEMDPSSSFTLTLRAYQKQALYWMHSLESGTMDARKASAMHPLWCQYNLPVRSSPGEVIDLTAEDRPFYFNPYSGELSLEFPRTERTCRGGILADEMGMGKTIMLSALIQTNSEPELGENPDGAAQSSKGHQLKLGSVLKGKAKWSSQGARATLIVAPASLLMQWAEEMERSSKPGTVKVMVWHGQNRLDLGAAVQPDDEDDKTLRIIVTSYGTLASEHAKHEKAKASSPVFEIDWLRVVLDEAHSCKSRTSKTAKAVYALRARRRWAVTGTPIVNKLEDLYSLLRFLGFKPWSEFSFFRSFITLPFLAHDHKAIEVVQTILESVLLRREKNMRDADGKRIVDLPPKEVVVDELLFSAMERKIYDSIFSSVKKDFDQLNEKGLVGKNYTHILAMLMKLRRAVLHPSLVAAAKAATPEEEGEGEMSVDDMIKQFAADGGGEDGGGMAFAENVLAHLSEEDLDECPICLDVMDVPMLLPGCFHKCCKDCIIMYITSCEQKGTQTKCPKCSKGPFKVSGYSASEYTFLQEDELVEVVLNKTISQSPSKRTQTEVVLRRNDFRTSTKLKALVDNLRRIKKEDPGFRAVVFSQFTSFMDLIEATLKREGFDQYRFDGSMHVKKRNHAITEFKIASEEPKVMVVSLKAGGVGLNLTNANYVFMMDCWWNAATENQAIDRVHRLGQEKPVFVKHFIVSDTIEGRILQIQKRKTAIVKEAFRGTARGKDADPDSVENLKIMFGTT</sequence>
<comment type="caution">
    <text evidence="18">The sequence shown here is derived from an EMBL/GenBank/DDBJ whole genome shotgun (WGS) entry which is preliminary data.</text>
</comment>
<keyword evidence="3" id="KW-0479">Metal-binding</keyword>
<dbReference type="PROSITE" id="PS50089">
    <property type="entry name" value="ZF_RING_2"/>
    <property type="match status" value="1"/>
</dbReference>
<dbReference type="Pfam" id="PF00271">
    <property type="entry name" value="Helicase_C"/>
    <property type="match status" value="1"/>
</dbReference>
<evidence type="ECO:0000256" key="8">
    <source>
        <dbReference type="ARBA" id="ARBA00022806"/>
    </source>
</evidence>
<evidence type="ECO:0000256" key="10">
    <source>
        <dbReference type="ARBA" id="ARBA00022840"/>
    </source>
</evidence>
<feature type="domain" description="Helicase ATP-binding" evidence="16">
    <location>
        <begin position="476"/>
        <end position="685"/>
    </location>
</feature>
<evidence type="ECO:0000256" key="14">
    <source>
        <dbReference type="SAM" id="MobiDB-lite"/>
    </source>
</evidence>
<keyword evidence="11" id="KW-0234">DNA repair</keyword>
<evidence type="ECO:0000256" key="9">
    <source>
        <dbReference type="ARBA" id="ARBA00022833"/>
    </source>
</evidence>
<dbReference type="AlphaFoldDB" id="A0A550CM04"/>
<dbReference type="SUPFAM" id="SSF57850">
    <property type="entry name" value="RING/U-box"/>
    <property type="match status" value="1"/>
</dbReference>
<dbReference type="Pfam" id="PF00176">
    <property type="entry name" value="SNF2-rel_dom"/>
    <property type="match status" value="1"/>
</dbReference>